<protein>
    <submittedName>
        <fullName evidence="1">Uncharacterized protein</fullName>
    </submittedName>
</protein>
<dbReference type="EMBL" id="JYDT01000091">
    <property type="protein sequence ID" value="KRY85417.1"/>
    <property type="molecule type" value="Genomic_DNA"/>
</dbReference>
<dbReference type="AlphaFoldDB" id="A0A0V1FHD1"/>
<accession>A0A0V1FHD1</accession>
<sequence>MSFTANSTFNCYLFFVILNISISNQRIIPFPSFSLLRYFFPLPCNLKLNFHAQKQRVYKINTDIMILDPDETWCSLRSQDYICICSF</sequence>
<dbReference type="Proteomes" id="UP000054995">
    <property type="component" value="Unassembled WGS sequence"/>
</dbReference>
<keyword evidence="2" id="KW-1185">Reference proteome</keyword>
<proteinExistence type="predicted"/>
<comment type="caution">
    <text evidence="1">The sequence shown here is derived from an EMBL/GenBank/DDBJ whole genome shotgun (WGS) entry which is preliminary data.</text>
</comment>
<evidence type="ECO:0000313" key="1">
    <source>
        <dbReference type="EMBL" id="KRY85417.1"/>
    </source>
</evidence>
<organism evidence="1 2">
    <name type="scientific">Trichinella pseudospiralis</name>
    <name type="common">Parasitic roundworm</name>
    <dbReference type="NCBI Taxonomy" id="6337"/>
    <lineage>
        <taxon>Eukaryota</taxon>
        <taxon>Metazoa</taxon>
        <taxon>Ecdysozoa</taxon>
        <taxon>Nematoda</taxon>
        <taxon>Enoplea</taxon>
        <taxon>Dorylaimia</taxon>
        <taxon>Trichinellida</taxon>
        <taxon>Trichinellidae</taxon>
        <taxon>Trichinella</taxon>
    </lineage>
</organism>
<name>A0A0V1FHD1_TRIPS</name>
<evidence type="ECO:0000313" key="2">
    <source>
        <dbReference type="Proteomes" id="UP000054995"/>
    </source>
</evidence>
<reference evidence="1 2" key="1">
    <citation type="submission" date="2015-01" db="EMBL/GenBank/DDBJ databases">
        <title>Evolution of Trichinella species and genotypes.</title>
        <authorList>
            <person name="Korhonen P.K."/>
            <person name="Edoardo P."/>
            <person name="Giuseppe L.R."/>
            <person name="Gasser R.B."/>
        </authorList>
    </citation>
    <scope>NUCLEOTIDE SEQUENCE [LARGE SCALE GENOMIC DNA]</scope>
    <source>
        <strain evidence="1">ISS470</strain>
    </source>
</reference>
<gene>
    <name evidence="1" type="ORF">T4D_2482</name>
</gene>